<accession>A0A2N5M022</accession>
<organism evidence="2 3">
    <name type="scientific">Peribacillus deserti</name>
    <dbReference type="NCBI Taxonomy" id="673318"/>
    <lineage>
        <taxon>Bacteria</taxon>
        <taxon>Bacillati</taxon>
        <taxon>Bacillota</taxon>
        <taxon>Bacilli</taxon>
        <taxon>Bacillales</taxon>
        <taxon>Bacillaceae</taxon>
        <taxon>Peribacillus</taxon>
    </lineage>
</organism>
<evidence type="ECO:0000256" key="1">
    <source>
        <dbReference type="SAM" id="Phobius"/>
    </source>
</evidence>
<dbReference type="RefSeq" id="WP_101645673.1">
    <property type="nucleotide sequence ID" value="NZ_PGUY01000086.1"/>
</dbReference>
<evidence type="ECO:0000313" key="2">
    <source>
        <dbReference type="EMBL" id="PLT27665.1"/>
    </source>
</evidence>
<dbReference type="OrthoDB" id="916275at2"/>
<gene>
    <name evidence="2" type="ORF">CUU66_22690</name>
</gene>
<dbReference type="AlphaFoldDB" id="A0A2N5M022"/>
<dbReference type="Gene3D" id="3.20.20.80">
    <property type="entry name" value="Glycosidases"/>
    <property type="match status" value="2"/>
</dbReference>
<keyword evidence="1" id="KW-0472">Membrane</keyword>
<name>A0A2N5M022_9BACI</name>
<proteinExistence type="predicted"/>
<evidence type="ECO:0000313" key="3">
    <source>
        <dbReference type="Proteomes" id="UP000234748"/>
    </source>
</evidence>
<protein>
    <submittedName>
        <fullName evidence="2">Uncharacterized protein</fullName>
    </submittedName>
</protein>
<sequence length="1073" mass="124215">MRSISKHQVLFLVYIVLFLLVITSPFWLWQLKKTKPLDVLVIDKTVSEKSYREHRGLMWLLNNEKYVMNDKSYNYAKDYSGFKPGDGEYKVSPLPENLDDYDLIYLADQYGVYEDEFYTNQSKKGNSLLYGGLTDKEISRLEEALLGKKKTLIAEFNTFASPTDEQARERMANLLGLEWSGWIGRYFNDLEADEVPLWVKRNYKEQTGRKWTKKGKGFLYVHSDGKILVLDEKAITSDNGLSFSLTNKGRSLTGKNVKSRYGYWFDVVQAKPGTSVLAAYKLPVTSSARKMLSAYNLPVEFPAILHQENAKYNSYYFAGDFADEKEIPEIYQTRGVTAWKEHFGARHSFYWNAYVPIMKEVLDKGLKKTVKQQKAEVASENGLEYNSKTGAANIQIMKNGKWENLLIKGVNMGIAKPGYFPGETAISKQEYFRWFEQIAQMNANAIRVYTLHPPAFYEAFYEYNQRAKKPLYLLHGVWIEEEKLVKTKNMFAGGQPEEFKENIKQIIDAVHGSADIPKRTGHASGTYKWDISPYILGYILGIEWDPEAVHETNQKNKDIPQFKGKYFSTKQGNPFEIWMSQMMDFTATYEQDRYNWQHSMSFTNWVTTDLLTHPSEPSENEDLVSADPNHIVKETGFKAGMFASYHIYPYYPDFLNYEDKYVNYKDEQGRKNNYEGYLQDLIKHHTLPVLVAEFGVPGSRGLTHKNIHGMDQGNHSEQEQGKWDQMLFRSIVNTGYAGGLVFTWQDEWFKRTWNTMDYDNPDRRPFWNNVQTNEQHFGLLSFDPGKEGESVYVDGDPSDWYRLKDKATIVEPQKGDIKQIRIHSDEGYIYMRADFKQPLKLDSKNLYFLFDTIEGQGKKKIDLGEDTLHSLTGVDFLAEIKGKEDSHLLIDSYYDSFYFQYAHLLNMIPKASYANKKNNEIFHPIRLALNKSLTIPDKKLRVPFQSYETGKLTFGNSNPESKKFNSLADINVSSDRRMAELRIPWALLNIKDPSSKEAMADLWTGGLTASKQIKGIHLNVFTTDKKGKLLGDMTPEDIAGSFIPYSWENWEFPAYHERLKESYYMMKKAYSDK</sequence>
<keyword evidence="1" id="KW-0812">Transmembrane</keyword>
<dbReference type="InterPro" id="IPR017853">
    <property type="entry name" value="GH"/>
</dbReference>
<dbReference type="EMBL" id="PGUY01000086">
    <property type="protein sequence ID" value="PLT27665.1"/>
    <property type="molecule type" value="Genomic_DNA"/>
</dbReference>
<feature type="transmembrane region" description="Helical" evidence="1">
    <location>
        <begin position="9"/>
        <end position="29"/>
    </location>
</feature>
<dbReference type="Proteomes" id="UP000234748">
    <property type="component" value="Unassembled WGS sequence"/>
</dbReference>
<keyword evidence="1" id="KW-1133">Transmembrane helix</keyword>
<reference evidence="2 3" key="1">
    <citation type="submission" date="2017-11" db="EMBL/GenBank/DDBJ databases">
        <title>Comparitive Functional Genomics of Dry Heat Resistant strains isolated from the Viking Spacecraft.</title>
        <authorList>
            <person name="Seuylemezian A."/>
            <person name="Cooper K."/>
            <person name="Vaishampayan P."/>
        </authorList>
    </citation>
    <scope>NUCLEOTIDE SEQUENCE [LARGE SCALE GENOMIC DNA]</scope>
    <source>
        <strain evidence="2 3">V1-29</strain>
    </source>
</reference>
<keyword evidence="3" id="KW-1185">Reference proteome</keyword>
<dbReference type="SUPFAM" id="SSF51445">
    <property type="entry name" value="(Trans)glycosidases"/>
    <property type="match status" value="1"/>
</dbReference>
<comment type="caution">
    <text evidence="2">The sequence shown here is derived from an EMBL/GenBank/DDBJ whole genome shotgun (WGS) entry which is preliminary data.</text>
</comment>